<reference evidence="1" key="1">
    <citation type="submission" date="2014-11" db="EMBL/GenBank/DDBJ databases">
        <authorList>
            <person name="Amaro Gonzalez C."/>
        </authorList>
    </citation>
    <scope>NUCLEOTIDE SEQUENCE</scope>
</reference>
<reference evidence="1" key="2">
    <citation type="journal article" date="2015" name="Fish Shellfish Immunol.">
        <title>Early steps in the European eel (Anguilla anguilla)-Vibrio vulnificus interaction in the gills: Role of the RtxA13 toxin.</title>
        <authorList>
            <person name="Callol A."/>
            <person name="Pajuelo D."/>
            <person name="Ebbesson L."/>
            <person name="Teles M."/>
            <person name="MacKenzie S."/>
            <person name="Amaro C."/>
        </authorList>
    </citation>
    <scope>NUCLEOTIDE SEQUENCE</scope>
</reference>
<proteinExistence type="predicted"/>
<sequence>MDTKTYHNYFT</sequence>
<name>A0A0E9U3M9_ANGAN</name>
<dbReference type="EMBL" id="GBXM01048048">
    <property type="protein sequence ID" value="JAH60529.1"/>
    <property type="molecule type" value="Transcribed_RNA"/>
</dbReference>
<accession>A0A0E9U3M9</accession>
<protein>
    <submittedName>
        <fullName evidence="1">Uncharacterized protein</fullName>
    </submittedName>
</protein>
<evidence type="ECO:0000313" key="1">
    <source>
        <dbReference type="EMBL" id="JAH60529.1"/>
    </source>
</evidence>
<organism evidence="1">
    <name type="scientific">Anguilla anguilla</name>
    <name type="common">European freshwater eel</name>
    <name type="synonym">Muraena anguilla</name>
    <dbReference type="NCBI Taxonomy" id="7936"/>
    <lineage>
        <taxon>Eukaryota</taxon>
        <taxon>Metazoa</taxon>
        <taxon>Chordata</taxon>
        <taxon>Craniata</taxon>
        <taxon>Vertebrata</taxon>
        <taxon>Euteleostomi</taxon>
        <taxon>Actinopterygii</taxon>
        <taxon>Neopterygii</taxon>
        <taxon>Teleostei</taxon>
        <taxon>Anguilliformes</taxon>
        <taxon>Anguillidae</taxon>
        <taxon>Anguilla</taxon>
    </lineage>
</organism>